<reference evidence="6" key="1">
    <citation type="submission" date="2022-12" db="EMBL/GenBank/DDBJ databases">
        <title>Paraconexibacter alkalitolerans sp. nov. and Baekduia alba sp. nov., isolated from soil and emended description of the genera Paraconexibacter (Chun et al., 2020) and Baekduia (An et al., 2020).</title>
        <authorList>
            <person name="Vieira S."/>
            <person name="Huber K.J."/>
            <person name="Geppert A."/>
            <person name="Wolf J."/>
            <person name="Neumann-Schaal M."/>
            <person name="Muesken M."/>
            <person name="Overmann J."/>
        </authorList>
    </citation>
    <scope>NUCLEOTIDE SEQUENCE</scope>
    <source>
        <strain evidence="6">AEG42_29</strain>
    </source>
</reference>
<dbReference type="RefSeq" id="WP_354701587.1">
    <property type="nucleotide sequence ID" value="NZ_CP114014.1"/>
</dbReference>
<keyword evidence="4" id="KW-0862">Zinc</keyword>
<evidence type="ECO:0000259" key="5">
    <source>
        <dbReference type="SMART" id="SM00849"/>
    </source>
</evidence>
<dbReference type="PANTHER" id="PTHR42978:SF3">
    <property type="entry name" value="BLR3078 PROTEIN"/>
    <property type="match status" value="1"/>
</dbReference>
<dbReference type="Pfam" id="PF00753">
    <property type="entry name" value="Lactamase_B"/>
    <property type="match status" value="1"/>
</dbReference>
<protein>
    <recommendedName>
        <fullName evidence="5">Metallo-beta-lactamase domain-containing protein</fullName>
    </recommendedName>
</protein>
<evidence type="ECO:0000256" key="3">
    <source>
        <dbReference type="ARBA" id="ARBA00022801"/>
    </source>
</evidence>
<evidence type="ECO:0000256" key="1">
    <source>
        <dbReference type="ARBA" id="ARBA00007749"/>
    </source>
</evidence>
<evidence type="ECO:0000313" key="6">
    <source>
        <dbReference type="EMBL" id="XAY05067.1"/>
    </source>
</evidence>
<dbReference type="AlphaFoldDB" id="A0AAU7AUB5"/>
<dbReference type="InterPro" id="IPR036866">
    <property type="entry name" value="RibonucZ/Hydroxyglut_hydro"/>
</dbReference>
<keyword evidence="2" id="KW-0479">Metal-binding</keyword>
<sequence length="286" mass="30350">MATTITVLELGNVSTDSTFASRGRLPGQATTTHPVYGYLIRGASDKPILVDTGYRNAEVLERVGFTVDTPDGFGLAAQLAAQDLELGDLEMVVMTHLHLDHSGGIEHIPAHVPLVVNRRELEFAAGGSQTLAYPPEDLHPTIDRIFQPGAMRFMDLELTGPIEIAEGVTCHLTGGHTPGSMTLRVDTDDGVATICGDVVYDAVCQLIQRPQVLAAAEPQISNNFAVSSLAESAAIKRALNGTRYLMPSHDPVSVIELSEVVAILDGHTVPGPSTPVDDDATSSHLS</sequence>
<dbReference type="EMBL" id="CP114014">
    <property type="protein sequence ID" value="XAY05067.1"/>
    <property type="molecule type" value="Genomic_DNA"/>
</dbReference>
<evidence type="ECO:0000256" key="2">
    <source>
        <dbReference type="ARBA" id="ARBA00022723"/>
    </source>
</evidence>
<feature type="domain" description="Metallo-beta-lactamase" evidence="5">
    <location>
        <begin position="34"/>
        <end position="249"/>
    </location>
</feature>
<name>A0AAU7AUB5_9ACTN</name>
<gene>
    <name evidence="6" type="ORF">DSM112329_01909</name>
</gene>
<dbReference type="GO" id="GO:0046872">
    <property type="term" value="F:metal ion binding"/>
    <property type="evidence" value="ECO:0007669"/>
    <property type="project" value="UniProtKB-KW"/>
</dbReference>
<dbReference type="SUPFAM" id="SSF56281">
    <property type="entry name" value="Metallo-hydrolase/oxidoreductase"/>
    <property type="match status" value="1"/>
</dbReference>
<proteinExistence type="inferred from homology"/>
<dbReference type="Gene3D" id="3.60.15.10">
    <property type="entry name" value="Ribonuclease Z/Hydroxyacylglutathione hydrolase-like"/>
    <property type="match status" value="1"/>
</dbReference>
<dbReference type="InterPro" id="IPR051013">
    <property type="entry name" value="MBL_superfamily_lactonases"/>
</dbReference>
<dbReference type="CDD" id="cd07729">
    <property type="entry name" value="AHL_lactonase_MBL-fold"/>
    <property type="match status" value="1"/>
</dbReference>
<comment type="similarity">
    <text evidence="1">Belongs to the metallo-beta-lactamase superfamily.</text>
</comment>
<dbReference type="KEGG" id="parq:DSM112329_01909"/>
<keyword evidence="3" id="KW-0378">Hydrolase</keyword>
<dbReference type="PANTHER" id="PTHR42978">
    <property type="entry name" value="QUORUM-QUENCHING LACTONASE YTNP-RELATED-RELATED"/>
    <property type="match status" value="1"/>
</dbReference>
<evidence type="ECO:0000256" key="4">
    <source>
        <dbReference type="ARBA" id="ARBA00022833"/>
    </source>
</evidence>
<organism evidence="6">
    <name type="scientific">Paraconexibacter sp. AEG42_29</name>
    <dbReference type="NCBI Taxonomy" id="2997339"/>
    <lineage>
        <taxon>Bacteria</taxon>
        <taxon>Bacillati</taxon>
        <taxon>Actinomycetota</taxon>
        <taxon>Thermoleophilia</taxon>
        <taxon>Solirubrobacterales</taxon>
        <taxon>Paraconexibacteraceae</taxon>
        <taxon>Paraconexibacter</taxon>
    </lineage>
</organism>
<accession>A0AAU7AUB5</accession>
<dbReference type="GO" id="GO:0016787">
    <property type="term" value="F:hydrolase activity"/>
    <property type="evidence" value="ECO:0007669"/>
    <property type="project" value="UniProtKB-KW"/>
</dbReference>
<dbReference type="SMART" id="SM00849">
    <property type="entry name" value="Lactamase_B"/>
    <property type="match status" value="1"/>
</dbReference>
<dbReference type="InterPro" id="IPR001279">
    <property type="entry name" value="Metallo-B-lactamas"/>
</dbReference>